<evidence type="ECO:0000259" key="10">
    <source>
        <dbReference type="PROSITE" id="PS50135"/>
    </source>
</evidence>
<protein>
    <submittedName>
        <fullName evidence="13">E3 ubiquitin-protein ligase MIB2-like</fullName>
    </submittedName>
</protein>
<dbReference type="GO" id="GO:0005737">
    <property type="term" value="C:cytoplasm"/>
    <property type="evidence" value="ECO:0007669"/>
    <property type="project" value="UniProtKB-SubCell"/>
</dbReference>
<dbReference type="InterPro" id="IPR010606">
    <property type="entry name" value="Mib_Herc2"/>
</dbReference>
<dbReference type="GO" id="GO:0008270">
    <property type="term" value="F:zinc ion binding"/>
    <property type="evidence" value="ECO:0007669"/>
    <property type="project" value="UniProtKB-KW"/>
</dbReference>
<dbReference type="SMART" id="SM00291">
    <property type="entry name" value="ZnF_ZZ"/>
    <property type="match status" value="1"/>
</dbReference>
<evidence type="ECO:0000256" key="5">
    <source>
        <dbReference type="ARBA" id="ARBA00022737"/>
    </source>
</evidence>
<evidence type="ECO:0000256" key="7">
    <source>
        <dbReference type="ARBA" id="ARBA00022786"/>
    </source>
</evidence>
<dbReference type="Gene3D" id="3.30.60.90">
    <property type="match status" value="1"/>
</dbReference>
<evidence type="ECO:0000256" key="8">
    <source>
        <dbReference type="ARBA" id="ARBA00022833"/>
    </source>
</evidence>
<evidence type="ECO:0000256" key="9">
    <source>
        <dbReference type="PROSITE-ProRule" id="PRU00228"/>
    </source>
</evidence>
<keyword evidence="8" id="KW-0862">Zinc</keyword>
<dbReference type="InParanoid" id="A0A6P8HDH5"/>
<evidence type="ECO:0000259" key="11">
    <source>
        <dbReference type="PROSITE" id="PS51416"/>
    </source>
</evidence>
<dbReference type="FunFam" id="3.30.60.90:FF:000004">
    <property type="entry name" value="Putative E3 ubiquitin-protein ligase MIB2"/>
    <property type="match status" value="1"/>
</dbReference>
<keyword evidence="4" id="KW-0479">Metal-binding</keyword>
<accession>A0A6P8HDH5</accession>
<keyword evidence="12" id="KW-1185">Reference proteome</keyword>
<dbReference type="PROSITE" id="PS50135">
    <property type="entry name" value="ZF_ZZ_2"/>
    <property type="match status" value="1"/>
</dbReference>
<evidence type="ECO:0000256" key="6">
    <source>
        <dbReference type="ARBA" id="ARBA00022771"/>
    </source>
</evidence>
<dbReference type="RefSeq" id="XP_031553731.1">
    <property type="nucleotide sequence ID" value="XM_031697871.1"/>
</dbReference>
<dbReference type="PANTHER" id="PTHR24202:SF4">
    <property type="entry name" value="E3 UBIQUITIN-PROTEIN LIGASE MIB2-RELATED"/>
    <property type="match status" value="1"/>
</dbReference>
<comment type="subcellular location">
    <subcellularLocation>
        <location evidence="1">Cytoplasm</location>
    </subcellularLocation>
</comment>
<organism evidence="12 13">
    <name type="scientific">Actinia tenebrosa</name>
    <name type="common">Australian red waratah sea anemone</name>
    <dbReference type="NCBI Taxonomy" id="6105"/>
    <lineage>
        <taxon>Eukaryota</taxon>
        <taxon>Metazoa</taxon>
        <taxon>Cnidaria</taxon>
        <taxon>Anthozoa</taxon>
        <taxon>Hexacorallia</taxon>
        <taxon>Actiniaria</taxon>
        <taxon>Actiniidae</taxon>
        <taxon>Actinia</taxon>
    </lineage>
</organism>
<feature type="domain" description="ZZ-type" evidence="10">
    <location>
        <begin position="80"/>
        <end position="132"/>
    </location>
</feature>
<dbReference type="UniPathway" id="UPA00143"/>
<dbReference type="InterPro" id="IPR000433">
    <property type="entry name" value="Znf_ZZ"/>
</dbReference>
<gene>
    <name evidence="13" type="primary">LOC116290770</name>
</gene>
<name>A0A6P8HDH5_ACTTE</name>
<evidence type="ECO:0000313" key="12">
    <source>
        <dbReference type="Proteomes" id="UP000515163"/>
    </source>
</evidence>
<proteinExistence type="predicted"/>
<evidence type="ECO:0000256" key="2">
    <source>
        <dbReference type="ARBA" id="ARBA00004906"/>
    </source>
</evidence>
<dbReference type="AlphaFoldDB" id="A0A6P8HDH5"/>
<keyword evidence="7" id="KW-0833">Ubl conjugation pathway</keyword>
<keyword evidence="5" id="KW-0677">Repeat</keyword>
<dbReference type="SUPFAM" id="SSF57850">
    <property type="entry name" value="RING/U-box"/>
    <property type="match status" value="1"/>
</dbReference>
<dbReference type="GeneID" id="116290770"/>
<dbReference type="GO" id="GO:0004842">
    <property type="term" value="F:ubiquitin-protein transferase activity"/>
    <property type="evidence" value="ECO:0007669"/>
    <property type="project" value="InterPro"/>
</dbReference>
<keyword evidence="3" id="KW-0963">Cytoplasm</keyword>
<feature type="domain" description="MIB/HERC2" evidence="11">
    <location>
        <begin position="1"/>
        <end position="74"/>
    </location>
</feature>
<evidence type="ECO:0000256" key="1">
    <source>
        <dbReference type="ARBA" id="ARBA00004496"/>
    </source>
</evidence>
<dbReference type="GO" id="GO:0016567">
    <property type="term" value="P:protein ubiquitination"/>
    <property type="evidence" value="ECO:0007669"/>
    <property type="project" value="UniProtKB-UniPathway"/>
</dbReference>
<dbReference type="InterPro" id="IPR037252">
    <property type="entry name" value="Mib_Herc2_sf"/>
</dbReference>
<feature type="non-terminal residue" evidence="13">
    <location>
        <position position="148"/>
    </location>
</feature>
<dbReference type="FunFam" id="2.30.30.40:FF:000044">
    <property type="entry name" value="E3 ubiquitin-protein ligase MIB2, putative"/>
    <property type="match status" value="1"/>
</dbReference>
<dbReference type="SUPFAM" id="SSF159034">
    <property type="entry name" value="Mib/herc2 domain-like"/>
    <property type="match status" value="1"/>
</dbReference>
<dbReference type="OrthoDB" id="5977506at2759"/>
<dbReference type="Pfam" id="PF00569">
    <property type="entry name" value="ZZ"/>
    <property type="match status" value="1"/>
</dbReference>
<evidence type="ECO:0000313" key="13">
    <source>
        <dbReference type="RefSeq" id="XP_031553731.1"/>
    </source>
</evidence>
<keyword evidence="6 9" id="KW-0863">Zinc-finger</keyword>
<dbReference type="KEGG" id="aten:116290770"/>
<dbReference type="Pfam" id="PF06701">
    <property type="entry name" value="MIB_HERC2"/>
    <property type="match status" value="1"/>
</dbReference>
<dbReference type="Gene3D" id="2.30.30.40">
    <property type="entry name" value="SH3 Domains"/>
    <property type="match status" value="1"/>
</dbReference>
<dbReference type="PANTHER" id="PTHR24202">
    <property type="entry name" value="E3 UBIQUITIN-PROTEIN LIGASE MIB2"/>
    <property type="match status" value="1"/>
</dbReference>
<evidence type="ECO:0000256" key="3">
    <source>
        <dbReference type="ARBA" id="ARBA00022490"/>
    </source>
</evidence>
<comment type="pathway">
    <text evidence="2">Protein modification; protein ubiquitination.</text>
</comment>
<dbReference type="Proteomes" id="UP000515163">
    <property type="component" value="Unplaced"/>
</dbReference>
<reference evidence="13" key="1">
    <citation type="submission" date="2025-08" db="UniProtKB">
        <authorList>
            <consortium name="RefSeq"/>
        </authorList>
    </citation>
    <scope>IDENTIFICATION</scope>
    <source>
        <tissue evidence="13">Tentacle</tissue>
    </source>
</reference>
<evidence type="ECO:0000256" key="4">
    <source>
        <dbReference type="ARBA" id="ARBA00022723"/>
    </source>
</evidence>
<dbReference type="PROSITE" id="PS01357">
    <property type="entry name" value="ZF_ZZ_1"/>
    <property type="match status" value="1"/>
</dbReference>
<dbReference type="PROSITE" id="PS51416">
    <property type="entry name" value="MIB_HERC2"/>
    <property type="match status" value="1"/>
</dbReference>
<dbReference type="InterPro" id="IPR043145">
    <property type="entry name" value="Znf_ZZ_sf"/>
</dbReference>
<sequence>MYLLGCRVVRGPDWTWGDQDGGEGGVGTIFSTDTFSDGSPLKNQTVVVCWDTGQEAYYRLGLDEKYDLRILDSAPSGVCFEKVICDGCRQNPLLGTRWKCTDCDDYDLCTQCYNNEVHDLDHSFERHDHCKLQRYLKNIPYAYPLCIL</sequence>